<protein>
    <recommendedName>
        <fullName evidence="5">Aspartyl/asparaginy/proline hydroxylase domain-containing protein</fullName>
    </recommendedName>
</protein>
<gene>
    <name evidence="6" type="ORF">Mb1034</name>
</gene>
<comment type="similarity">
    <text evidence="1">Belongs to the aspartyl/asparaginyl beta-hydroxylase family.</text>
</comment>
<evidence type="ECO:0000256" key="3">
    <source>
        <dbReference type="ARBA" id="ARBA00023002"/>
    </source>
</evidence>
<dbReference type="InterPro" id="IPR027443">
    <property type="entry name" value="IPNS-like_sf"/>
</dbReference>
<dbReference type="Gene3D" id="2.60.120.330">
    <property type="entry name" value="B-lactam Antibiotic, Isopenicillin N Synthase, Chain"/>
    <property type="match status" value="1"/>
</dbReference>
<dbReference type="PANTHER" id="PTHR46332">
    <property type="entry name" value="ASPARTATE BETA-HYDROXYLASE DOMAIN-CONTAINING PROTEIN 2"/>
    <property type="match status" value="1"/>
</dbReference>
<keyword evidence="2" id="KW-0223">Dioxygenase</keyword>
<keyword evidence="4" id="KW-0472">Membrane</keyword>
<proteinExistence type="inferred from homology"/>
<dbReference type="Pfam" id="PF05118">
    <property type="entry name" value="Asp_Arg_Hydrox"/>
    <property type="match status" value="1"/>
</dbReference>
<name>A0A3S8UYR9_9VIRU</name>
<evidence type="ECO:0000256" key="1">
    <source>
        <dbReference type="ARBA" id="ARBA00007730"/>
    </source>
</evidence>
<organism evidence="6">
    <name type="scientific">Megavirus baoshan</name>
    <dbReference type="NCBI Taxonomy" id="2496520"/>
    <lineage>
        <taxon>Viruses</taxon>
        <taxon>Varidnaviria</taxon>
        <taxon>Bamfordvirae</taxon>
        <taxon>Nucleocytoviricota</taxon>
        <taxon>Megaviricetes</taxon>
        <taxon>Imitervirales</taxon>
        <taxon>Mimiviridae</taxon>
        <taxon>Megamimivirinae</taxon>
        <taxon>Megavirus</taxon>
        <taxon>Megavirus baoshanense</taxon>
    </lineage>
</organism>
<sequence length="253" mass="30058">MYKSIFISIIIIIFVIYLLHLYYHKNIFTITDKINSLFDNHCNDPAIFDTKNFSWTENFRKNWKSIKKEFIEYSKHNEIPLHNQIQSNKKIAACDTDNNWKTLYLRIFGKDTKMTKYFPLTTKLINLCPCTLAYFSILSPNSKLTPHIGIYKGVLRYHLGIIIPKEWNKCFINVNGHELNWKEGSDIMFDDMFMHHVENNTNEPRVILFLDIKRDFNNIFLNTINNIFLKFIKSNDVLNETIDNVNKYSPNII</sequence>
<dbReference type="SUPFAM" id="SSF51197">
    <property type="entry name" value="Clavaminate synthase-like"/>
    <property type="match status" value="1"/>
</dbReference>
<feature type="domain" description="Aspartyl/asparaginy/proline hydroxylase" evidence="5">
    <location>
        <begin position="61"/>
        <end position="214"/>
    </location>
</feature>
<evidence type="ECO:0000256" key="4">
    <source>
        <dbReference type="SAM" id="Phobius"/>
    </source>
</evidence>
<dbReference type="InterPro" id="IPR007803">
    <property type="entry name" value="Asp/Arg/Pro-Hydrxlase"/>
</dbReference>
<dbReference type="InterPro" id="IPR051821">
    <property type="entry name" value="Asp/Asn_beta-hydroxylase"/>
</dbReference>
<dbReference type="GO" id="GO:0051213">
    <property type="term" value="F:dioxygenase activity"/>
    <property type="evidence" value="ECO:0007669"/>
    <property type="project" value="UniProtKB-KW"/>
</dbReference>
<dbReference type="EMBL" id="MH046811">
    <property type="protein sequence ID" value="AZL89863.1"/>
    <property type="molecule type" value="Genomic_DNA"/>
</dbReference>
<feature type="transmembrane region" description="Helical" evidence="4">
    <location>
        <begin position="6"/>
        <end position="23"/>
    </location>
</feature>
<evidence type="ECO:0000313" key="6">
    <source>
        <dbReference type="EMBL" id="AZL89863.1"/>
    </source>
</evidence>
<dbReference type="PANTHER" id="PTHR46332:SF5">
    <property type="entry name" value="ASPARTATE BETA-HYDROXYLASE DOMAIN CONTAINING 2"/>
    <property type="match status" value="1"/>
</dbReference>
<keyword evidence="4" id="KW-0812">Transmembrane</keyword>
<reference evidence="6" key="1">
    <citation type="submission" date="2018-03" db="EMBL/GenBank/DDBJ databases">
        <title>Draft genome sequences of Megaviruse, new member of the family Mimiviridae isolated from water in Shanghai, China.</title>
        <authorList>
            <person name="Xia Y."/>
        </authorList>
    </citation>
    <scope>NUCLEOTIDE SEQUENCE</scope>
    <source>
        <strain evidence="6">SH</strain>
    </source>
</reference>
<keyword evidence="4" id="KW-1133">Transmembrane helix</keyword>
<evidence type="ECO:0000256" key="2">
    <source>
        <dbReference type="ARBA" id="ARBA00022964"/>
    </source>
</evidence>
<evidence type="ECO:0000259" key="5">
    <source>
        <dbReference type="Pfam" id="PF05118"/>
    </source>
</evidence>
<accession>A0A3S8UYR9</accession>
<keyword evidence="3" id="KW-0560">Oxidoreductase</keyword>